<feature type="compositionally biased region" description="Basic and acidic residues" evidence="4">
    <location>
        <begin position="256"/>
        <end position="277"/>
    </location>
</feature>
<dbReference type="PANTHER" id="PTHR14369">
    <property type="entry name" value="SURFEIT LOCUS PROTEIN 6"/>
    <property type="match status" value="1"/>
</dbReference>
<proteinExistence type="inferred from homology"/>
<gene>
    <name evidence="6" type="ORF">PHAECO_LOCUS5771</name>
</gene>
<reference evidence="6" key="1">
    <citation type="submission" date="2022-01" db="EMBL/GenBank/DDBJ databases">
        <authorList>
            <person name="King R."/>
        </authorList>
    </citation>
    <scope>NUCLEOTIDE SEQUENCE</scope>
</reference>
<dbReference type="PANTHER" id="PTHR14369:SF0">
    <property type="entry name" value="SURFEIT LOCUS PROTEIN 6"/>
    <property type="match status" value="1"/>
</dbReference>
<evidence type="ECO:0000259" key="5">
    <source>
        <dbReference type="Pfam" id="PF04935"/>
    </source>
</evidence>
<feature type="region of interest" description="Disordered" evidence="4">
    <location>
        <begin position="98"/>
        <end position="124"/>
    </location>
</feature>
<dbReference type="EMBL" id="OU896723">
    <property type="protein sequence ID" value="CAH1155027.1"/>
    <property type="molecule type" value="Genomic_DNA"/>
</dbReference>
<name>A0A9P0DR29_PHACE</name>
<feature type="compositionally biased region" description="Basic residues" evidence="4">
    <location>
        <begin position="240"/>
        <end position="255"/>
    </location>
</feature>
<feature type="region of interest" description="Disordered" evidence="4">
    <location>
        <begin position="240"/>
        <end position="301"/>
    </location>
</feature>
<feature type="region of interest" description="Disordered" evidence="4">
    <location>
        <begin position="39"/>
        <end position="58"/>
    </location>
</feature>
<keyword evidence="3" id="KW-0539">Nucleus</keyword>
<dbReference type="GO" id="GO:0042273">
    <property type="term" value="P:ribosomal large subunit biogenesis"/>
    <property type="evidence" value="ECO:0007669"/>
    <property type="project" value="TreeGrafter"/>
</dbReference>
<dbReference type="Proteomes" id="UP001153737">
    <property type="component" value="Chromosome 17"/>
</dbReference>
<protein>
    <recommendedName>
        <fullName evidence="5">Ribosomal RNA-processing protein 14/surfeit locus protein 6 C-terminal domain-containing protein</fullName>
    </recommendedName>
</protein>
<dbReference type="OrthoDB" id="444809at2759"/>
<dbReference type="GO" id="GO:0042274">
    <property type="term" value="P:ribosomal small subunit biogenesis"/>
    <property type="evidence" value="ECO:0007669"/>
    <property type="project" value="TreeGrafter"/>
</dbReference>
<dbReference type="GO" id="GO:0003677">
    <property type="term" value="F:DNA binding"/>
    <property type="evidence" value="ECO:0007669"/>
    <property type="project" value="TreeGrafter"/>
</dbReference>
<accession>A0A9P0DR29</accession>
<dbReference type="GO" id="GO:0005730">
    <property type="term" value="C:nucleolus"/>
    <property type="evidence" value="ECO:0007669"/>
    <property type="project" value="TreeGrafter"/>
</dbReference>
<evidence type="ECO:0000256" key="4">
    <source>
        <dbReference type="SAM" id="MobiDB-lite"/>
    </source>
</evidence>
<comment type="similarity">
    <text evidence="2">Belongs to the SURF6 family.</text>
</comment>
<dbReference type="Pfam" id="PF04935">
    <property type="entry name" value="SURF6"/>
    <property type="match status" value="1"/>
</dbReference>
<comment type="subcellular location">
    <subcellularLocation>
        <location evidence="1">Nucleus</location>
    </subcellularLocation>
</comment>
<reference evidence="6" key="2">
    <citation type="submission" date="2022-10" db="EMBL/GenBank/DDBJ databases">
        <authorList>
            <consortium name="ENA_rothamsted_submissions"/>
            <consortium name="culmorum"/>
            <person name="King R."/>
        </authorList>
    </citation>
    <scope>NUCLEOTIDE SEQUENCE</scope>
</reference>
<evidence type="ECO:0000313" key="7">
    <source>
        <dbReference type="Proteomes" id="UP001153737"/>
    </source>
</evidence>
<dbReference type="InterPro" id="IPR029190">
    <property type="entry name" value="Rrp14/SURF6_C"/>
</dbReference>
<dbReference type="AlphaFoldDB" id="A0A9P0DR29"/>
<organism evidence="6 7">
    <name type="scientific">Phaedon cochleariae</name>
    <name type="common">Mustard beetle</name>
    <dbReference type="NCBI Taxonomy" id="80249"/>
    <lineage>
        <taxon>Eukaryota</taxon>
        <taxon>Metazoa</taxon>
        <taxon>Ecdysozoa</taxon>
        <taxon>Arthropoda</taxon>
        <taxon>Hexapoda</taxon>
        <taxon>Insecta</taxon>
        <taxon>Pterygota</taxon>
        <taxon>Neoptera</taxon>
        <taxon>Endopterygota</taxon>
        <taxon>Coleoptera</taxon>
        <taxon>Polyphaga</taxon>
        <taxon>Cucujiformia</taxon>
        <taxon>Chrysomeloidea</taxon>
        <taxon>Chrysomelidae</taxon>
        <taxon>Chrysomelinae</taxon>
        <taxon>Chrysomelini</taxon>
        <taxon>Phaedon</taxon>
    </lineage>
</organism>
<evidence type="ECO:0000313" key="6">
    <source>
        <dbReference type="EMBL" id="CAH1155027.1"/>
    </source>
</evidence>
<dbReference type="GO" id="GO:0003723">
    <property type="term" value="F:RNA binding"/>
    <property type="evidence" value="ECO:0007669"/>
    <property type="project" value="TreeGrafter"/>
</dbReference>
<feature type="compositionally biased region" description="Basic residues" evidence="4">
    <location>
        <begin position="278"/>
        <end position="301"/>
    </location>
</feature>
<evidence type="ECO:0000256" key="3">
    <source>
        <dbReference type="ARBA" id="ARBA00023242"/>
    </source>
</evidence>
<evidence type="ECO:0000256" key="1">
    <source>
        <dbReference type="ARBA" id="ARBA00004123"/>
    </source>
</evidence>
<feature type="compositionally biased region" description="Acidic residues" evidence="4">
    <location>
        <begin position="41"/>
        <end position="51"/>
    </location>
</feature>
<feature type="domain" description="Ribosomal RNA-processing protein 14/surfeit locus protein 6 C-terminal" evidence="5">
    <location>
        <begin position="98"/>
        <end position="289"/>
    </location>
</feature>
<dbReference type="InterPro" id="IPR007019">
    <property type="entry name" value="SURF6"/>
</dbReference>
<evidence type="ECO:0000256" key="2">
    <source>
        <dbReference type="ARBA" id="ARBA00005904"/>
    </source>
</evidence>
<keyword evidence="7" id="KW-1185">Reference proteome</keyword>
<sequence length="301" mass="35013">MQLITHKKFDLKTVKECLIAESKFIQDILIRAGVPERIDPIDEDGQNEEQAESTRTHLPANQKKTLRAKSLMELQQRLEAFNNKKKLSYKEKLTKKGLKNRMKKKTQRTERNAQAKLKNAVKLTEKSEENSEIKAEKEGIKVELAIQKHEKPVFNKDDKMVFSKIDFNNLGKQKKVKKETDLKKVLKLLKEQDKKVEEMKQSGEIGKAVEVKEKAAWKNALAKAEGQKVKDDQILLMKSVKKKEQKQRSSKKKWEKRIEGVEKAKEERQKKRTDNISKRKKDKKINKSKKAVKRGKIIAGF</sequence>